<reference evidence="30" key="1">
    <citation type="submission" date="2022-04" db="EMBL/GenBank/DDBJ databases">
        <title>Extensive diversity of RNA viruses in ticks revealed by metagenomics in northeastern China.</title>
        <authorList>
            <person name="Wang Z."/>
            <person name="Liu Z."/>
        </authorList>
    </citation>
    <scope>NUCLEOTIDE SEQUENCE</scope>
    <source>
        <strain evidence="32">NE-SL1</strain>
        <strain evidence="30">NE-TH1</strain>
        <strain evidence="31">NE-TH2</strain>
    </source>
</reference>
<keyword evidence="13" id="KW-0067">ATP-binding</keyword>
<feature type="region of interest" description="Disordered" evidence="27">
    <location>
        <begin position="1"/>
        <end position="20"/>
    </location>
</feature>
<evidence type="ECO:0000256" key="25">
    <source>
        <dbReference type="ARBA" id="ARBA00047370"/>
    </source>
</evidence>
<accession>A0A977TMN0</accession>
<protein>
    <recommendedName>
        <fullName evidence="23">Replicase</fullName>
        <ecNumber evidence="21">2.1.1.375</ecNumber>
        <ecNumber evidence="3">2.7.7.48</ecNumber>
        <ecNumber evidence="4">2.7.7.88</ecNumber>
    </recommendedName>
    <alternativeName>
        <fullName evidence="22">Transcriptase</fullName>
    </alternativeName>
</protein>
<evidence type="ECO:0000256" key="3">
    <source>
        <dbReference type="ARBA" id="ARBA00012494"/>
    </source>
</evidence>
<evidence type="ECO:0000256" key="24">
    <source>
        <dbReference type="ARBA" id="ARBA00047332"/>
    </source>
</evidence>
<comment type="catalytic activity">
    <reaction evidence="19">
        <text>a 5'-end triphospho-adenylyl-adenylyl-cytidylyl-adenosine in mRNA + GDP + H(+) = a 5'-end (5'-triphosphoguanosine)-adenylyl-adenylyl-cytidylyl-adenosine in mRNA + diphosphate</text>
        <dbReference type="Rhea" id="RHEA:65436"/>
        <dbReference type="Rhea" id="RHEA-COMP:16797"/>
        <dbReference type="Rhea" id="RHEA-COMP:16799"/>
        <dbReference type="ChEBI" id="CHEBI:15378"/>
        <dbReference type="ChEBI" id="CHEBI:33019"/>
        <dbReference type="ChEBI" id="CHEBI:58189"/>
        <dbReference type="ChEBI" id="CHEBI:156484"/>
        <dbReference type="ChEBI" id="CHEBI:156503"/>
        <dbReference type="EC" id="2.7.7.88"/>
    </reaction>
</comment>
<evidence type="ECO:0000256" key="18">
    <source>
        <dbReference type="ARBA" id="ARBA00023268"/>
    </source>
</evidence>
<keyword evidence="10" id="KW-0548">Nucleotidyltransferase</keyword>
<evidence type="ECO:0000256" key="19">
    <source>
        <dbReference type="ARBA" id="ARBA00024494"/>
    </source>
</evidence>
<dbReference type="EMBL" id="ON408163">
    <property type="protein sequence ID" value="UXX18974.1"/>
    <property type="molecule type" value="Viral_cRNA"/>
</dbReference>
<dbReference type="GO" id="GO:0030430">
    <property type="term" value="C:host cell cytoplasm"/>
    <property type="evidence" value="ECO:0007669"/>
    <property type="project" value="UniProtKB-SubCell"/>
</dbReference>
<dbReference type="InterPro" id="IPR048398">
    <property type="entry name" value="Methyltrans_Mon_C"/>
</dbReference>
<evidence type="ECO:0000256" key="26">
    <source>
        <dbReference type="ARBA" id="ARBA00048548"/>
    </source>
</evidence>
<dbReference type="GO" id="GO:0003968">
    <property type="term" value="F:RNA-directed RNA polymerase activity"/>
    <property type="evidence" value="ECO:0007669"/>
    <property type="project" value="UniProtKB-KW"/>
</dbReference>
<keyword evidence="14" id="KW-0946">Virion</keyword>
<evidence type="ECO:0000256" key="17">
    <source>
        <dbReference type="ARBA" id="ARBA00023200"/>
    </source>
</evidence>
<evidence type="ECO:0000256" key="23">
    <source>
        <dbReference type="ARBA" id="ARBA00031012"/>
    </source>
</evidence>
<evidence type="ECO:0000313" key="31">
    <source>
        <dbReference type="EMBL" id="UXX18974.1"/>
    </source>
</evidence>
<evidence type="ECO:0000256" key="2">
    <source>
        <dbReference type="ARBA" id="ARBA00004328"/>
    </source>
</evidence>
<dbReference type="EMBL" id="ON408164">
    <property type="protein sequence ID" value="UXX18979.1"/>
    <property type="molecule type" value="Viral_cRNA"/>
</dbReference>
<dbReference type="InterPro" id="IPR039736">
    <property type="entry name" value="L_poly_C"/>
</dbReference>
<dbReference type="GO" id="GO:0044423">
    <property type="term" value="C:virion component"/>
    <property type="evidence" value="ECO:0007669"/>
    <property type="project" value="UniProtKB-KW"/>
</dbReference>
<keyword evidence="7" id="KW-0507">mRNA processing</keyword>
<dbReference type="PROSITE" id="PS50526">
    <property type="entry name" value="RDRP_SSRNA_NEG_NONSEG"/>
    <property type="match status" value="1"/>
</dbReference>
<dbReference type="InterPro" id="IPR026890">
    <property type="entry name" value="Mononeg_mRNAcap"/>
</dbReference>
<keyword evidence="11" id="KW-0547">Nucleotide-binding</keyword>
<evidence type="ECO:0000256" key="5">
    <source>
        <dbReference type="ARBA" id="ARBA00022484"/>
    </source>
</evidence>
<name>A0A977TMN0_9RHAB</name>
<proteinExistence type="predicted"/>
<keyword evidence="8" id="KW-0808">Transferase</keyword>
<dbReference type="InterPro" id="IPR014023">
    <property type="entry name" value="Mononeg_RNA_pol_cat"/>
</dbReference>
<dbReference type="Pfam" id="PF14314">
    <property type="entry name" value="Methyltrans_Mon_2nd"/>
    <property type="match status" value="1"/>
</dbReference>
<dbReference type="EC" id="2.7.7.48" evidence="3"/>
<evidence type="ECO:0000256" key="1">
    <source>
        <dbReference type="ARBA" id="ARBA00004192"/>
    </source>
</evidence>
<evidence type="ECO:0000256" key="21">
    <source>
        <dbReference type="ARBA" id="ARBA00026099"/>
    </source>
</evidence>
<keyword evidence="18" id="KW-0511">Multifunctional enzyme</keyword>
<evidence type="ECO:0000256" key="13">
    <source>
        <dbReference type="ARBA" id="ARBA00022840"/>
    </source>
</evidence>
<keyword evidence="12" id="KW-0378">Hydrolase</keyword>
<dbReference type="InterPro" id="IPR048397">
    <property type="entry name" value="Methyltrans_Mon_CD"/>
</dbReference>
<evidence type="ECO:0000256" key="11">
    <source>
        <dbReference type="ARBA" id="ARBA00022741"/>
    </source>
</evidence>
<dbReference type="EMBL" id="ON408162">
    <property type="protein sequence ID" value="UXX18969.1"/>
    <property type="molecule type" value="Viral_cRNA"/>
</dbReference>
<dbReference type="NCBIfam" id="TIGR04198">
    <property type="entry name" value="paramyx_RNAcap"/>
    <property type="match status" value="1"/>
</dbReference>
<comment type="catalytic activity">
    <reaction evidence="20">
        <text>a 5'-end (5'-triphosphoguanosine)-(2'-O-methyladenylyl)-adenylyl-cytidylyl-adenosine in mRNA + S-adenosyl-L-methionine = a 5'-end (N(7)-methyl 5'-triphosphoguanosine)-(2'-O-methyladenylyl)-adenylyl-cytidylyl-adenosine in mRNA + S-adenosyl-L-homocysteine</text>
        <dbReference type="Rhea" id="RHEA:65440"/>
        <dbReference type="Rhea" id="RHEA-COMP:16798"/>
        <dbReference type="Rhea" id="RHEA-COMP:16801"/>
        <dbReference type="ChEBI" id="CHEBI:57856"/>
        <dbReference type="ChEBI" id="CHEBI:59789"/>
        <dbReference type="ChEBI" id="CHEBI:156482"/>
        <dbReference type="ChEBI" id="CHEBI:156483"/>
    </reaction>
</comment>
<evidence type="ECO:0000256" key="8">
    <source>
        <dbReference type="ARBA" id="ARBA00022679"/>
    </source>
</evidence>
<dbReference type="EC" id="2.7.7.88" evidence="4"/>
<dbReference type="InterPro" id="IPR025786">
    <property type="entry name" value="Mononega_L_MeTrfase"/>
</dbReference>
<organism evidence="30">
    <name type="scientific">Tahe rhabdovirus 1</name>
    <dbReference type="NCBI Taxonomy" id="2983974"/>
    <lineage>
        <taxon>Viruses</taxon>
        <taxon>Riboviria</taxon>
        <taxon>Orthornavirae</taxon>
        <taxon>Negarnaviricota</taxon>
        <taxon>Haploviricotina</taxon>
        <taxon>Monjiviricetes</taxon>
        <taxon>Mononegavirales</taxon>
        <taxon>Rhabdoviridae</taxon>
        <taxon>Alpharhabdovirinae</taxon>
        <taxon>Alpharicinrhavirus</taxon>
        <taxon>Alpharicinrhavirus tahe</taxon>
    </lineage>
</organism>
<evidence type="ECO:0000256" key="15">
    <source>
        <dbReference type="ARBA" id="ARBA00022953"/>
    </source>
</evidence>
<keyword evidence="9" id="KW-0949">S-adenosyl-L-methionine</keyword>
<evidence type="ECO:0000256" key="7">
    <source>
        <dbReference type="ARBA" id="ARBA00022664"/>
    </source>
</evidence>
<dbReference type="GO" id="GO:0004482">
    <property type="term" value="F:mRNA 5'-cap (guanine-N7-)-methyltransferase activity"/>
    <property type="evidence" value="ECO:0007669"/>
    <property type="project" value="InterPro"/>
</dbReference>
<evidence type="ECO:0000313" key="30">
    <source>
        <dbReference type="EMBL" id="UXX18969.1"/>
    </source>
</evidence>
<dbReference type="Pfam" id="PF21080">
    <property type="entry name" value="Methyltrans_Mon_1st"/>
    <property type="match status" value="1"/>
</dbReference>
<feature type="domain" description="Mononegavirus-type SAM-dependent 2'-O-MTase" evidence="29">
    <location>
        <begin position="1678"/>
        <end position="1875"/>
    </location>
</feature>
<evidence type="ECO:0000259" key="29">
    <source>
        <dbReference type="PROSITE" id="PS51590"/>
    </source>
</evidence>
<evidence type="ECO:0000256" key="16">
    <source>
        <dbReference type="ARBA" id="ARBA00023042"/>
    </source>
</evidence>
<evidence type="ECO:0000256" key="12">
    <source>
        <dbReference type="ARBA" id="ARBA00022801"/>
    </source>
</evidence>
<evidence type="ECO:0000256" key="6">
    <source>
        <dbReference type="ARBA" id="ARBA00022603"/>
    </source>
</evidence>
<comment type="catalytic activity">
    <reaction evidence="24">
        <text>a 5'-end (5'-triphosphoguanosine)-adenylyl-adenylyl-cytidylyl-adenosine in mRNA + S-adenosyl-L-methionine = a 5'-end (5'-triphosphoguanosine)-(2'-O-methyladenylyl)-adenylyl-cytidylyl-adenosine in mRNA + S-adenosyl-L-homocysteine + H(+)</text>
        <dbReference type="Rhea" id="RHEA:65380"/>
        <dbReference type="Rhea" id="RHEA-COMP:16797"/>
        <dbReference type="Rhea" id="RHEA-COMP:16801"/>
        <dbReference type="ChEBI" id="CHEBI:15378"/>
        <dbReference type="ChEBI" id="CHEBI:57856"/>
        <dbReference type="ChEBI" id="CHEBI:59789"/>
        <dbReference type="ChEBI" id="CHEBI:156482"/>
        <dbReference type="ChEBI" id="CHEBI:156484"/>
    </reaction>
</comment>
<keyword evidence="15" id="KW-0693">Viral RNA replication</keyword>
<evidence type="ECO:0000256" key="22">
    <source>
        <dbReference type="ARBA" id="ARBA00030436"/>
    </source>
</evidence>
<dbReference type="GO" id="GO:0016787">
    <property type="term" value="F:hydrolase activity"/>
    <property type="evidence" value="ECO:0007669"/>
    <property type="project" value="UniProtKB-KW"/>
</dbReference>
<evidence type="ECO:0000256" key="10">
    <source>
        <dbReference type="ARBA" id="ARBA00022695"/>
    </source>
</evidence>
<comment type="catalytic activity">
    <reaction evidence="25">
        <text>a 5'-end (5'-triphosphoguanosine)-adenylyl-adenylyl-cytidylyl-adenosine in mRNA + 2 S-adenosyl-L-methionine = a 5'-end (N(7)-methyl 5'-triphosphoguanosine)-(2'-O-methyladenylyl)-adenylyl-cytidylyl-adenosine in mRNA + 2 S-adenosyl-L-homocysteine + H(+)</text>
        <dbReference type="Rhea" id="RHEA:65376"/>
        <dbReference type="Rhea" id="RHEA-COMP:16797"/>
        <dbReference type="Rhea" id="RHEA-COMP:16798"/>
        <dbReference type="ChEBI" id="CHEBI:15378"/>
        <dbReference type="ChEBI" id="CHEBI:57856"/>
        <dbReference type="ChEBI" id="CHEBI:59789"/>
        <dbReference type="ChEBI" id="CHEBI:156483"/>
        <dbReference type="ChEBI" id="CHEBI:156484"/>
        <dbReference type="EC" id="2.1.1.375"/>
    </reaction>
</comment>
<keyword evidence="6" id="KW-0489">Methyltransferase</keyword>
<keyword evidence="5" id="KW-0696">RNA-directed RNA polymerase</keyword>
<dbReference type="GO" id="GO:0005524">
    <property type="term" value="F:ATP binding"/>
    <property type="evidence" value="ECO:0007669"/>
    <property type="project" value="UniProtKB-KW"/>
</dbReference>
<sequence>MTSYEDNPEDEVPGPADDWDAFSEVEADLLSPLNDRERSKVKGVLNSTDYNLNSPLISDHSEAVLASLSGRGLPGRYLRSQEIERQRQSLSHLSCDWKKLKASRSFHSWTARNIYQKSMTSHMLVDLWNANSDEHQAAMTVVRDFWRYLTEDRLAPCEILLRDLWSKNSGTRPAIKRLQDDGEIFWFFHLLTLLMNSSTVEERAELLETIKKSHLAKLKEMEPDRFCFSGLHQNFGRFHVGPGVVVLEDMGRLLDRNMVLMIKDTLVARFCTKLTRIPTSTGALNLASLNKLTEFYKLGDDIMSSQGNDVFDVLQLLEPFCNERLAELAGQMRPLIPRPTKFRDFLLGEITKLETRCKGLITPFFKIITDELDYRQVLLYFGCFRHWGHPFIDYLQGLRKLHSQVTLAKVIDEDYAQALASDLAYIVLKHEFDHRKKWFVNADLLPTSHPLREHIINCTWPTPAQIQDLGDIWADLPIEACYEIPPSIDPSVLYSDKSHSPDRSEVLRHVASGAPGPIPSRKVLKTALERPQRDLRTFLQEVNDNGLPWDSLVIGLKGKEREIKKVGRFFSLMSWDLREYFVSTEYLIKTFFVPLFHGLTMADDLKSLTKKMIESSIGHGHDDYQIVGFANHLDYEKWNNHQRKKSTSPVFRVMGQFFGLPNLFSRTHEFFEQSLIYYGERPDLMRVEGRTMKNRTEDVVCWEGQEGGLEGLRQKGWSVLNLLVILREAKVRNTRVRTLAQGDNQVICTQYKIPEGLDSQTLISQVTAASKNNEAIMSAITKGTEKLGLIINQKETLVSSDYLSYGKIPVFRGNMESVESKKYSRVTCVPNDQVPSVGNAISAVATNSLTVAQFSRSVKEPMINYCFFSCLVLTILRFHSPLLKGPLLPPNLDRVRKILFTLRAIYLDPSLGGVSGMSLTRFLIRMFPDPVTEGLSFWKAIYQCSESNLIRALAVSSGFPKLARPSMEALGKLIEKPNSLNVPKGLSAATLLRNEIRTHLMGRATLIPNKLVSKSLLYLKREESRLLTFLRSITPLFPRFLSEFYAATFLGVTESIVGLFQNSRTIRTMFSNYFSREVGSLIRKSEFLGVRVLSAPIKSRRDIWPCSSTHADNLRYQSWGSKVYGTTVPHPLEMLNKITDGTSLCEPCLKGGNLSDHVSVCYPHGLDLSGYRKGKMCAYLGSNTMESTSLFMPWEKEVKSPLLDRASRLRTAINWFVQSGSKLALSILANLASLTGLDWTEEWTEYSRTGSALHRFYSSRQSNGGFASTSPSCLSWVLVTSDTMPGLADKNYDFMYQSILLYSQLISLERNMAHPGSLRQHHFHVGCQGCVREIEEITLESQWIIDFPQVADVVSQMSGGIDVSFSTVTSLAIPRGKWEEVTGEEQCFHVGVAQGSLFGFLASDSDSQAQDSSLFPSNLVHRLDVLPYLLGLLKGIHMAAAYGAVYRRSTMRGEPRAALIGGVYHLIDQLCAAPGFISYLNSTEFLPILTGTQHRIAPSYPASAKHLGSLGRGFFQYHVLHHTLNSPHWRTMGGRLWIFSDFRTPRLSGLMILSFRLWELLRHGQWTKRVMLEVVAIKDAITYFCSRDRFHLARPGASIPDMSCIQPATMHTRWCPSEVRHAVKTIVRRPCQTEGGDWTEEWVGDTVQIEFNFSSFKDEGNLELRTPRRNDPLISGLRPFQYATGAHYKLRTILQSLPPIRGFLCGGDGSGGMTSAILRYCPDARGIFNSLLDITDRHLRGVSPGPPAAVAALPSGMRERCVNWSSCWKDPSDLSQESTWQYFVKLKTKYQLSINLMVFDMEVIDEQMSQSIERLLRSYIHRLLTPDGILIYKMYGTREEARNGQGVSELGCLFHKSFAVTTSVTSTHSSEFYLVGKTLLRGKITACNVTLESLKEVLSKLPANRSDEDEFKRALTLDPEKMLMGIPPVLIPSAKVEFTSLFSELGLMTGIAAHLSEVLEYHSRQTSDPIGLILTTLILLSNSILNITRWVTRGYSPPSDQRLQKLLSGFVGTWEFCAWLYRCFPIWKRTRVFLEHPITLYYNITPRISPTQSGWGLEWDWFTPQWSSKRLVKLEHPATVGQVIRVWSRFWSRHRTGIPRWSAVREAISFHIFAFDKGIIPDDVLHHTGLLYPLYGPRLFLTERWASHPTGDAPLSSSYARDPWITFDSAWSN</sequence>
<dbReference type="PROSITE" id="PS51590">
    <property type="entry name" value="SAM_MT_MNV_L"/>
    <property type="match status" value="1"/>
</dbReference>
<comment type="subcellular location">
    <subcellularLocation>
        <location evidence="1">Host cytoplasm</location>
    </subcellularLocation>
    <subcellularLocation>
        <location evidence="2">Virion</location>
    </subcellularLocation>
</comment>
<dbReference type="Pfam" id="PF21081">
    <property type="entry name" value="Methyltrans_Mon_3rd"/>
    <property type="match status" value="1"/>
</dbReference>
<evidence type="ECO:0000313" key="32">
    <source>
        <dbReference type="EMBL" id="UXX18979.1"/>
    </source>
</evidence>
<dbReference type="Pfam" id="PF00946">
    <property type="entry name" value="Mononeg_RNA_pol"/>
    <property type="match status" value="1"/>
</dbReference>
<evidence type="ECO:0000256" key="14">
    <source>
        <dbReference type="ARBA" id="ARBA00022844"/>
    </source>
</evidence>
<feature type="domain" description="RdRp catalytic" evidence="28">
    <location>
        <begin position="627"/>
        <end position="813"/>
    </location>
</feature>
<evidence type="ECO:0000259" key="28">
    <source>
        <dbReference type="PROSITE" id="PS50526"/>
    </source>
</evidence>
<keyword evidence="16" id="KW-0506">mRNA capping</keyword>
<evidence type="ECO:0000256" key="27">
    <source>
        <dbReference type="SAM" id="MobiDB-lite"/>
    </source>
</evidence>
<evidence type="ECO:0000256" key="20">
    <source>
        <dbReference type="ARBA" id="ARBA00024499"/>
    </source>
</evidence>
<dbReference type="Pfam" id="PF14318">
    <property type="entry name" value="Mononeg_mRNAcap"/>
    <property type="match status" value="1"/>
</dbReference>
<evidence type="ECO:0000256" key="9">
    <source>
        <dbReference type="ARBA" id="ARBA00022691"/>
    </source>
</evidence>
<dbReference type="InterPro" id="IPR039530">
    <property type="entry name" value="L_methyltransferase_rhabdo"/>
</dbReference>
<comment type="catalytic activity">
    <reaction evidence="26">
        <text>GTP + H2O = GDP + phosphate + H(+)</text>
        <dbReference type="Rhea" id="RHEA:19669"/>
        <dbReference type="ChEBI" id="CHEBI:15377"/>
        <dbReference type="ChEBI" id="CHEBI:15378"/>
        <dbReference type="ChEBI" id="CHEBI:37565"/>
        <dbReference type="ChEBI" id="CHEBI:43474"/>
        <dbReference type="ChEBI" id="CHEBI:58189"/>
    </reaction>
</comment>
<keyword evidence="17" id="KW-1035">Host cytoplasm</keyword>
<evidence type="ECO:0000256" key="4">
    <source>
        <dbReference type="ARBA" id="ARBA00012582"/>
    </source>
</evidence>
<dbReference type="EC" id="2.1.1.375" evidence="21"/>